<protein>
    <submittedName>
        <fullName evidence="6">LysR family transcriptional regulator</fullName>
    </submittedName>
</protein>
<dbReference type="Pfam" id="PF00126">
    <property type="entry name" value="HTH_1"/>
    <property type="match status" value="1"/>
</dbReference>
<dbReference type="SUPFAM" id="SSF46785">
    <property type="entry name" value="Winged helix' DNA-binding domain"/>
    <property type="match status" value="1"/>
</dbReference>
<dbReference type="InterPro" id="IPR036390">
    <property type="entry name" value="WH_DNA-bd_sf"/>
</dbReference>
<evidence type="ECO:0000313" key="6">
    <source>
        <dbReference type="EMBL" id="RZS78840.1"/>
    </source>
</evidence>
<dbReference type="PROSITE" id="PS50931">
    <property type="entry name" value="HTH_LYSR"/>
    <property type="match status" value="1"/>
</dbReference>
<dbReference type="EMBL" id="SGXC01000003">
    <property type="protein sequence ID" value="RZS78840.1"/>
    <property type="molecule type" value="Genomic_DNA"/>
</dbReference>
<dbReference type="Pfam" id="PF03466">
    <property type="entry name" value="LysR_substrate"/>
    <property type="match status" value="1"/>
</dbReference>
<keyword evidence="7" id="KW-1185">Reference proteome</keyword>
<evidence type="ECO:0000259" key="5">
    <source>
        <dbReference type="PROSITE" id="PS50931"/>
    </source>
</evidence>
<sequence>MDPFKIQHLRQFVAAIDSGSFLAAAQATFRSQAAVSAAMDDLQRQVGAPLFEPGKRARPTPLGWSLLPLFRELLAIHDRVRLEANELAQARHGSVSLAVMPSLADEWLPDILDRYTRQFPQVRLRAIDMPSQAVRQLVLSGEVDIGIAGLLADEPRLDFLPIARDEFGIICPPSHRLAGRRKPVDWNELQGERLIANATFEALRHPDIPPWVAAPDMTVTNRTSLIASVRSGLGITILPTLARPARRHKLAFVRLHRPVIARTVGLVTRPGQSLSPAARHMHDLLVDLMRELATDKGGQLLP</sequence>
<dbReference type="Proteomes" id="UP000292445">
    <property type="component" value="Unassembled WGS sequence"/>
</dbReference>
<dbReference type="InterPro" id="IPR050950">
    <property type="entry name" value="HTH-type_LysR_regulators"/>
</dbReference>
<accession>A0A4Q7N9Q4</accession>
<gene>
    <name evidence="6" type="ORF">EV675_5497</name>
</gene>
<dbReference type="GO" id="GO:0005829">
    <property type="term" value="C:cytosol"/>
    <property type="evidence" value="ECO:0007669"/>
    <property type="project" value="TreeGrafter"/>
</dbReference>
<keyword evidence="4" id="KW-0804">Transcription</keyword>
<dbReference type="GO" id="GO:0003677">
    <property type="term" value="F:DNA binding"/>
    <property type="evidence" value="ECO:0007669"/>
    <property type="project" value="UniProtKB-KW"/>
</dbReference>
<dbReference type="AlphaFoldDB" id="A0A4Q7N9Q4"/>
<organism evidence="6 7">
    <name type="scientific">Pigmentiphaga kullae</name>
    <dbReference type="NCBI Taxonomy" id="151784"/>
    <lineage>
        <taxon>Bacteria</taxon>
        <taxon>Pseudomonadati</taxon>
        <taxon>Pseudomonadota</taxon>
        <taxon>Betaproteobacteria</taxon>
        <taxon>Burkholderiales</taxon>
        <taxon>Alcaligenaceae</taxon>
        <taxon>Pigmentiphaga</taxon>
    </lineage>
</organism>
<dbReference type="InterPro" id="IPR005119">
    <property type="entry name" value="LysR_subst-bd"/>
</dbReference>
<dbReference type="RefSeq" id="WP_242621613.1">
    <property type="nucleotide sequence ID" value="NZ_SGXC01000003.1"/>
</dbReference>
<dbReference type="PANTHER" id="PTHR30419">
    <property type="entry name" value="HTH-TYPE TRANSCRIPTIONAL REGULATOR YBHD"/>
    <property type="match status" value="1"/>
</dbReference>
<evidence type="ECO:0000256" key="4">
    <source>
        <dbReference type="ARBA" id="ARBA00023163"/>
    </source>
</evidence>
<evidence type="ECO:0000256" key="2">
    <source>
        <dbReference type="ARBA" id="ARBA00023015"/>
    </source>
</evidence>
<comment type="caution">
    <text evidence="6">The sequence shown here is derived from an EMBL/GenBank/DDBJ whole genome shotgun (WGS) entry which is preliminary data.</text>
</comment>
<evidence type="ECO:0000256" key="3">
    <source>
        <dbReference type="ARBA" id="ARBA00023125"/>
    </source>
</evidence>
<keyword evidence="3" id="KW-0238">DNA-binding</keyword>
<evidence type="ECO:0000256" key="1">
    <source>
        <dbReference type="ARBA" id="ARBA00009437"/>
    </source>
</evidence>
<reference evidence="6 7" key="1">
    <citation type="submission" date="2019-02" db="EMBL/GenBank/DDBJ databases">
        <title>Genomic Encyclopedia of Type Strains, Phase IV (KMG-IV): sequencing the most valuable type-strain genomes for metagenomic binning, comparative biology and taxonomic classification.</title>
        <authorList>
            <person name="Goeker M."/>
        </authorList>
    </citation>
    <scope>NUCLEOTIDE SEQUENCE [LARGE SCALE GENOMIC DNA]</scope>
    <source>
        <strain evidence="6 7">K24</strain>
    </source>
</reference>
<name>A0A4Q7N9Q4_9BURK</name>
<dbReference type="InterPro" id="IPR000847">
    <property type="entry name" value="LysR_HTH_N"/>
</dbReference>
<dbReference type="CDD" id="cd08440">
    <property type="entry name" value="PBP2_LTTR_like_4"/>
    <property type="match status" value="1"/>
</dbReference>
<comment type="similarity">
    <text evidence="1">Belongs to the LysR transcriptional regulatory family.</text>
</comment>
<dbReference type="InterPro" id="IPR036388">
    <property type="entry name" value="WH-like_DNA-bd_sf"/>
</dbReference>
<dbReference type="SUPFAM" id="SSF53850">
    <property type="entry name" value="Periplasmic binding protein-like II"/>
    <property type="match status" value="1"/>
</dbReference>
<dbReference type="GO" id="GO:0003700">
    <property type="term" value="F:DNA-binding transcription factor activity"/>
    <property type="evidence" value="ECO:0007669"/>
    <property type="project" value="InterPro"/>
</dbReference>
<dbReference type="Gene3D" id="1.10.10.10">
    <property type="entry name" value="Winged helix-like DNA-binding domain superfamily/Winged helix DNA-binding domain"/>
    <property type="match status" value="1"/>
</dbReference>
<keyword evidence="2" id="KW-0805">Transcription regulation</keyword>
<proteinExistence type="inferred from homology"/>
<dbReference type="Gene3D" id="3.40.190.10">
    <property type="entry name" value="Periplasmic binding protein-like II"/>
    <property type="match status" value="2"/>
</dbReference>
<feature type="domain" description="HTH lysR-type" evidence="5">
    <location>
        <begin position="4"/>
        <end position="60"/>
    </location>
</feature>
<evidence type="ECO:0000313" key="7">
    <source>
        <dbReference type="Proteomes" id="UP000292445"/>
    </source>
</evidence>